<feature type="domain" description="Methyltransferase type 11" evidence="1">
    <location>
        <begin position="29"/>
        <end position="120"/>
    </location>
</feature>
<protein>
    <recommendedName>
        <fullName evidence="1">Methyltransferase type 11 domain-containing protein</fullName>
    </recommendedName>
</protein>
<reference evidence="3" key="1">
    <citation type="submission" date="2017-09" db="EMBL/GenBank/DDBJ databases">
        <title>Depth-based differentiation of microbial function through sediment-hosted aquifers and enrichment of novel symbionts in the deep terrestrial subsurface.</title>
        <authorList>
            <person name="Probst A.J."/>
            <person name="Ladd B."/>
            <person name="Jarett J.K."/>
            <person name="Geller-Mcgrath D.E."/>
            <person name="Sieber C.M.K."/>
            <person name="Emerson J.B."/>
            <person name="Anantharaman K."/>
            <person name="Thomas B.C."/>
            <person name="Malmstrom R."/>
            <person name="Stieglmeier M."/>
            <person name="Klingl A."/>
            <person name="Woyke T."/>
            <person name="Ryan C.M."/>
            <person name="Banfield J.F."/>
        </authorList>
    </citation>
    <scope>NUCLEOTIDE SEQUENCE [LARGE SCALE GENOMIC DNA]</scope>
</reference>
<dbReference type="InterPro" id="IPR013216">
    <property type="entry name" value="Methyltransf_11"/>
</dbReference>
<evidence type="ECO:0000313" key="3">
    <source>
        <dbReference type="Proteomes" id="UP000231579"/>
    </source>
</evidence>
<evidence type="ECO:0000313" key="2">
    <source>
        <dbReference type="EMBL" id="PJE70027.1"/>
    </source>
</evidence>
<comment type="caution">
    <text evidence="2">The sequence shown here is derived from an EMBL/GenBank/DDBJ whole genome shotgun (WGS) entry which is preliminary data.</text>
</comment>
<name>A0A2M8L744_9BACT</name>
<dbReference type="Gene3D" id="3.40.50.150">
    <property type="entry name" value="Vaccinia Virus protein VP39"/>
    <property type="match status" value="1"/>
</dbReference>
<dbReference type="GO" id="GO:0008757">
    <property type="term" value="F:S-adenosylmethionine-dependent methyltransferase activity"/>
    <property type="evidence" value="ECO:0007669"/>
    <property type="project" value="InterPro"/>
</dbReference>
<dbReference type="Pfam" id="PF08241">
    <property type="entry name" value="Methyltransf_11"/>
    <property type="match status" value="1"/>
</dbReference>
<proteinExistence type="predicted"/>
<dbReference type="EMBL" id="PFEM01000030">
    <property type="protein sequence ID" value="PJE70027.1"/>
    <property type="molecule type" value="Genomic_DNA"/>
</dbReference>
<dbReference type="PANTHER" id="PTHR43861">
    <property type="entry name" value="TRANS-ACONITATE 2-METHYLTRANSFERASE-RELATED"/>
    <property type="match status" value="1"/>
</dbReference>
<dbReference type="AlphaFoldDB" id="A0A2M8L744"/>
<sequence length="234" mass="27308">MESDFSSCKKDELWGIIKKFVSLDDKIIDAGCGLGRWVAFLSRKNYKVLGIDNFKQLIERAKRFDRTLELRVADVLKLPFKNEAFDVYLSFGVVEHFEAGPTEALQEARRVLKKGGIIVLETPHDNFLRRTKHFFGFLKRKKKRTSELQFYEYRFKVSELKKFLKNLNFKILAIYPKDLLLDNESIGLWSDFPFLRAKSSDPFKLNIIGILIKKILKPFKFLFSGCVVVIGRKI</sequence>
<dbReference type="CDD" id="cd02440">
    <property type="entry name" value="AdoMet_MTases"/>
    <property type="match status" value="1"/>
</dbReference>
<accession>A0A2M8L744</accession>
<dbReference type="PANTHER" id="PTHR43861:SF6">
    <property type="entry name" value="METHYLTRANSFERASE TYPE 11"/>
    <property type="match status" value="1"/>
</dbReference>
<dbReference type="SUPFAM" id="SSF53335">
    <property type="entry name" value="S-adenosyl-L-methionine-dependent methyltransferases"/>
    <property type="match status" value="1"/>
</dbReference>
<organism evidence="2 3">
    <name type="scientific">Candidatus Shapirobacteria bacterium CG10_big_fil_rev_8_21_14_0_10_48_15</name>
    <dbReference type="NCBI Taxonomy" id="1974484"/>
    <lineage>
        <taxon>Bacteria</taxon>
        <taxon>Candidatus Shapironibacteriota</taxon>
    </lineage>
</organism>
<evidence type="ECO:0000259" key="1">
    <source>
        <dbReference type="Pfam" id="PF08241"/>
    </source>
</evidence>
<dbReference type="Proteomes" id="UP000231579">
    <property type="component" value="Unassembled WGS sequence"/>
</dbReference>
<dbReference type="InterPro" id="IPR029063">
    <property type="entry name" value="SAM-dependent_MTases_sf"/>
</dbReference>
<gene>
    <name evidence="2" type="ORF">COU97_02075</name>
</gene>